<feature type="region of interest" description="Disordered" evidence="7">
    <location>
        <begin position="200"/>
        <end position="219"/>
    </location>
</feature>
<dbReference type="PANTHER" id="PTHR12992:SF11">
    <property type="entry name" value="MITOCHONDRIAL COENZYME A DIPHOSPHATASE NUDT8"/>
    <property type="match status" value="1"/>
</dbReference>
<dbReference type="STRING" id="376489.A5892_17025"/>
<dbReference type="NCBIfam" id="NF007980">
    <property type="entry name" value="PRK10707.1"/>
    <property type="match status" value="1"/>
</dbReference>
<dbReference type="SUPFAM" id="SSF55811">
    <property type="entry name" value="Nudix"/>
    <property type="match status" value="1"/>
</dbReference>
<dbReference type="CDD" id="cd03426">
    <property type="entry name" value="NUDIX_CoAse_Nudt7"/>
    <property type="match status" value="1"/>
</dbReference>
<evidence type="ECO:0000256" key="6">
    <source>
        <dbReference type="ARBA" id="ARBA00023211"/>
    </source>
</evidence>
<feature type="domain" description="Nudix hydrolase" evidence="8">
    <location>
        <begin position="27"/>
        <end position="158"/>
    </location>
</feature>
<dbReference type="Gene3D" id="3.90.79.10">
    <property type="entry name" value="Nucleoside Triphosphate Pyrophosphohydrolase"/>
    <property type="match status" value="1"/>
</dbReference>
<evidence type="ECO:0000256" key="2">
    <source>
        <dbReference type="ARBA" id="ARBA00001946"/>
    </source>
</evidence>
<protein>
    <recommendedName>
        <fullName evidence="8">Nudix hydrolase domain-containing protein</fullName>
    </recommendedName>
</protein>
<proteinExistence type="predicted"/>
<dbReference type="InterPro" id="IPR020084">
    <property type="entry name" value="NUDIX_hydrolase_CS"/>
</dbReference>
<dbReference type="PANTHER" id="PTHR12992">
    <property type="entry name" value="NUDIX HYDROLASE"/>
    <property type="match status" value="1"/>
</dbReference>
<dbReference type="AlphaFoldDB" id="A0A172YIA5"/>
<dbReference type="InterPro" id="IPR045121">
    <property type="entry name" value="CoAse"/>
</dbReference>
<dbReference type="GO" id="GO:0010945">
    <property type="term" value="F:coenzyme A diphosphatase activity"/>
    <property type="evidence" value="ECO:0007669"/>
    <property type="project" value="InterPro"/>
</dbReference>
<evidence type="ECO:0000256" key="3">
    <source>
        <dbReference type="ARBA" id="ARBA00022723"/>
    </source>
</evidence>
<dbReference type="Proteomes" id="UP000077875">
    <property type="component" value="Chromosome"/>
</dbReference>
<dbReference type="PROSITE" id="PS00893">
    <property type="entry name" value="NUDIX_BOX"/>
    <property type="match status" value="1"/>
</dbReference>
<reference evidence="9 10" key="1">
    <citation type="submission" date="2016-04" db="EMBL/GenBank/DDBJ databases">
        <title>Complete Genome Sequence of Halotalea alkalilenta IHB B 13600.</title>
        <authorList>
            <person name="Swarnkar M.K."/>
            <person name="Sharma A."/>
            <person name="Kaushal K."/>
            <person name="Soni R."/>
            <person name="Rana S."/>
            <person name="Singh A.K."/>
            <person name="Gulati A."/>
        </authorList>
    </citation>
    <scope>NUCLEOTIDE SEQUENCE [LARGE SCALE GENOMIC DNA]</scope>
    <source>
        <strain evidence="9 10">IHB B 13600</strain>
    </source>
</reference>
<keyword evidence="5" id="KW-0460">Magnesium</keyword>
<dbReference type="EMBL" id="CP015243">
    <property type="protein sequence ID" value="ANF58958.1"/>
    <property type="molecule type" value="Genomic_DNA"/>
</dbReference>
<gene>
    <name evidence="9" type="ORF">A5892_17025</name>
</gene>
<evidence type="ECO:0000313" key="9">
    <source>
        <dbReference type="EMBL" id="ANF58958.1"/>
    </source>
</evidence>
<dbReference type="InterPro" id="IPR015797">
    <property type="entry name" value="NUDIX_hydrolase-like_dom_sf"/>
</dbReference>
<keyword evidence="4" id="KW-0378">Hydrolase</keyword>
<comment type="cofactor">
    <cofactor evidence="2">
        <name>Mg(2+)</name>
        <dbReference type="ChEBI" id="CHEBI:18420"/>
    </cofactor>
</comment>
<evidence type="ECO:0000256" key="1">
    <source>
        <dbReference type="ARBA" id="ARBA00001936"/>
    </source>
</evidence>
<sequence>MVENRTQLEKLRGRLAHYRPRRLPGDWRRAAVLIAIVARETPALLLTLRTQGLSSHAGQVAFPGGKRDPGESLEACALREAWEEVGLEPTRVELIGQLSEVISLHGIAVTPFVGLVREPPSFIANPYEVASVFEVPLSALAEDPRQHTDAIELEDGLTLFVPSYAFDGYTLWGLSAMMVVELLDAGLGVDIGLDRAPPGAPLRRSMRRRQSPYPTDYWQ</sequence>
<organism evidence="9 10">
    <name type="scientific">Halotalea alkalilenta</name>
    <dbReference type="NCBI Taxonomy" id="376489"/>
    <lineage>
        <taxon>Bacteria</taxon>
        <taxon>Pseudomonadati</taxon>
        <taxon>Pseudomonadota</taxon>
        <taxon>Gammaproteobacteria</taxon>
        <taxon>Oceanospirillales</taxon>
        <taxon>Halomonadaceae</taxon>
        <taxon>Halotalea</taxon>
    </lineage>
</organism>
<evidence type="ECO:0000313" key="10">
    <source>
        <dbReference type="Proteomes" id="UP000077875"/>
    </source>
</evidence>
<keyword evidence="6" id="KW-0464">Manganese</keyword>
<keyword evidence="3" id="KW-0479">Metal-binding</keyword>
<dbReference type="PROSITE" id="PS51462">
    <property type="entry name" value="NUDIX"/>
    <property type="match status" value="1"/>
</dbReference>
<evidence type="ECO:0000259" key="8">
    <source>
        <dbReference type="PROSITE" id="PS51462"/>
    </source>
</evidence>
<dbReference type="KEGG" id="haa:A5892_17025"/>
<dbReference type="GO" id="GO:0046872">
    <property type="term" value="F:metal ion binding"/>
    <property type="evidence" value="ECO:0007669"/>
    <property type="project" value="UniProtKB-KW"/>
</dbReference>
<evidence type="ECO:0000256" key="7">
    <source>
        <dbReference type="SAM" id="MobiDB-lite"/>
    </source>
</evidence>
<dbReference type="InterPro" id="IPR000086">
    <property type="entry name" value="NUDIX_hydrolase_dom"/>
</dbReference>
<comment type="cofactor">
    <cofactor evidence="1">
        <name>Mn(2+)</name>
        <dbReference type="ChEBI" id="CHEBI:29035"/>
    </cofactor>
</comment>
<evidence type="ECO:0000256" key="5">
    <source>
        <dbReference type="ARBA" id="ARBA00022842"/>
    </source>
</evidence>
<keyword evidence="10" id="KW-1185">Reference proteome</keyword>
<dbReference type="Pfam" id="PF00293">
    <property type="entry name" value="NUDIX"/>
    <property type="match status" value="1"/>
</dbReference>
<evidence type="ECO:0000256" key="4">
    <source>
        <dbReference type="ARBA" id="ARBA00022801"/>
    </source>
</evidence>
<name>A0A172YIA5_9GAMM</name>
<accession>A0A172YIA5</accession>